<name>A0A7J5XZF4_DISMA</name>
<organism evidence="1 2">
    <name type="scientific">Dissostichus mawsoni</name>
    <name type="common">Antarctic cod</name>
    <dbReference type="NCBI Taxonomy" id="36200"/>
    <lineage>
        <taxon>Eukaryota</taxon>
        <taxon>Metazoa</taxon>
        <taxon>Chordata</taxon>
        <taxon>Craniata</taxon>
        <taxon>Vertebrata</taxon>
        <taxon>Euteleostomi</taxon>
        <taxon>Actinopterygii</taxon>
        <taxon>Neopterygii</taxon>
        <taxon>Teleostei</taxon>
        <taxon>Neoteleostei</taxon>
        <taxon>Acanthomorphata</taxon>
        <taxon>Eupercaria</taxon>
        <taxon>Perciformes</taxon>
        <taxon>Notothenioidei</taxon>
        <taxon>Nototheniidae</taxon>
        <taxon>Dissostichus</taxon>
    </lineage>
</organism>
<evidence type="ECO:0000313" key="2">
    <source>
        <dbReference type="Proteomes" id="UP000518266"/>
    </source>
</evidence>
<reference evidence="1 2" key="1">
    <citation type="submission" date="2020-03" db="EMBL/GenBank/DDBJ databases">
        <title>Dissostichus mawsoni Genome sequencing and assembly.</title>
        <authorList>
            <person name="Park H."/>
        </authorList>
    </citation>
    <scope>NUCLEOTIDE SEQUENCE [LARGE SCALE GENOMIC DNA]</scope>
    <source>
        <strain evidence="1">DM0001</strain>
        <tissue evidence="1">Muscle</tissue>
    </source>
</reference>
<keyword evidence="2" id="KW-1185">Reference proteome</keyword>
<gene>
    <name evidence="1" type="ORF">F7725_024144</name>
</gene>
<sequence length="106" mass="12147">MYNQSFNLDCSAVKHHHHHTRHQRNTSDRRNITSSQGCLQKYNKTSTLICLAILPLSPLMNEGKRALGFSVFLLPQLNKMSPYSLAFSHTHRHVCTEPHTSQTPNH</sequence>
<comment type="caution">
    <text evidence="1">The sequence shown here is derived from an EMBL/GenBank/DDBJ whole genome shotgun (WGS) entry which is preliminary data.</text>
</comment>
<dbReference type="AlphaFoldDB" id="A0A7J5XZF4"/>
<evidence type="ECO:0000313" key="1">
    <source>
        <dbReference type="EMBL" id="KAF3842193.1"/>
    </source>
</evidence>
<dbReference type="EMBL" id="JAAKFY010000019">
    <property type="protein sequence ID" value="KAF3842193.1"/>
    <property type="molecule type" value="Genomic_DNA"/>
</dbReference>
<proteinExistence type="predicted"/>
<dbReference type="Proteomes" id="UP000518266">
    <property type="component" value="Unassembled WGS sequence"/>
</dbReference>
<accession>A0A7J5XZF4</accession>
<protein>
    <submittedName>
        <fullName evidence="1">Uncharacterized protein</fullName>
    </submittedName>
</protein>